<name>A0A914S555_PAREQ</name>
<evidence type="ECO:0000256" key="1">
    <source>
        <dbReference type="SAM" id="MobiDB-lite"/>
    </source>
</evidence>
<organism evidence="2 3">
    <name type="scientific">Parascaris equorum</name>
    <name type="common">Equine roundworm</name>
    <dbReference type="NCBI Taxonomy" id="6256"/>
    <lineage>
        <taxon>Eukaryota</taxon>
        <taxon>Metazoa</taxon>
        <taxon>Ecdysozoa</taxon>
        <taxon>Nematoda</taxon>
        <taxon>Chromadorea</taxon>
        <taxon>Rhabditida</taxon>
        <taxon>Spirurina</taxon>
        <taxon>Ascaridomorpha</taxon>
        <taxon>Ascaridoidea</taxon>
        <taxon>Ascarididae</taxon>
        <taxon>Parascaris</taxon>
    </lineage>
</organism>
<reference evidence="3" key="1">
    <citation type="submission" date="2022-11" db="UniProtKB">
        <authorList>
            <consortium name="WormBaseParasite"/>
        </authorList>
    </citation>
    <scope>IDENTIFICATION</scope>
</reference>
<dbReference type="Proteomes" id="UP000887564">
    <property type="component" value="Unplaced"/>
</dbReference>
<sequence>MGDTGGADEEKKKKERGPNDAKVLAEGFIECPEKMDPYEQFAKNIKAFRQFQPEDKKRRLKHLSEDLAFRGRRSIRKMRRFIAAERSAMMEEQKKLMKARDAMDAARHETYPSLPDFDCFQYFDVLATFHQNAAAMLSEHLSRLGVGSPMAAAAALST</sequence>
<evidence type="ECO:0000313" key="2">
    <source>
        <dbReference type="Proteomes" id="UP000887564"/>
    </source>
</evidence>
<protein>
    <submittedName>
        <fullName evidence="3">BAR domain-containing protein</fullName>
    </submittedName>
</protein>
<evidence type="ECO:0000313" key="3">
    <source>
        <dbReference type="WBParaSite" id="PEQ_0000937601-mRNA-1"/>
    </source>
</evidence>
<dbReference type="WBParaSite" id="PEQ_0000937601-mRNA-1">
    <property type="protein sequence ID" value="PEQ_0000937601-mRNA-1"/>
    <property type="gene ID" value="PEQ_0000937601"/>
</dbReference>
<proteinExistence type="predicted"/>
<feature type="region of interest" description="Disordered" evidence="1">
    <location>
        <begin position="1"/>
        <end position="21"/>
    </location>
</feature>
<dbReference type="AlphaFoldDB" id="A0A914S555"/>
<feature type="compositionally biased region" description="Basic and acidic residues" evidence="1">
    <location>
        <begin position="8"/>
        <end position="19"/>
    </location>
</feature>
<keyword evidence="2" id="KW-1185">Reference proteome</keyword>
<accession>A0A914S555</accession>